<proteinExistence type="inferred from homology"/>
<dbReference type="GO" id="GO:0019646">
    <property type="term" value="P:aerobic electron transport chain"/>
    <property type="evidence" value="ECO:0007669"/>
    <property type="project" value="InterPro"/>
</dbReference>
<evidence type="ECO:0000256" key="1">
    <source>
        <dbReference type="ARBA" id="ARBA00004141"/>
    </source>
</evidence>
<feature type="transmembrane region" description="Helical" evidence="7">
    <location>
        <begin position="49"/>
        <end position="71"/>
    </location>
</feature>
<dbReference type="PANTHER" id="PTHR11403">
    <property type="entry name" value="CYTOCHROME C OXIDASE SUBUNIT III"/>
    <property type="match status" value="1"/>
</dbReference>
<evidence type="ECO:0000256" key="3">
    <source>
        <dbReference type="ARBA" id="ARBA00022692"/>
    </source>
</evidence>
<accession>A0A211ZM94</accession>
<gene>
    <name evidence="9" type="ORF">BWR60_15760</name>
</gene>
<organism evidence="9 10">
    <name type="scientific">Inquilinus limosus</name>
    <dbReference type="NCBI Taxonomy" id="171674"/>
    <lineage>
        <taxon>Bacteria</taxon>
        <taxon>Pseudomonadati</taxon>
        <taxon>Pseudomonadota</taxon>
        <taxon>Alphaproteobacteria</taxon>
        <taxon>Rhodospirillales</taxon>
        <taxon>Rhodospirillaceae</taxon>
        <taxon>Inquilinus</taxon>
    </lineage>
</organism>
<evidence type="ECO:0000256" key="7">
    <source>
        <dbReference type="SAM" id="Phobius"/>
    </source>
</evidence>
<evidence type="ECO:0000256" key="5">
    <source>
        <dbReference type="ARBA" id="ARBA00023136"/>
    </source>
</evidence>
<feature type="domain" description="Heme-copper oxidase subunit III family profile" evidence="8">
    <location>
        <begin position="1"/>
        <end position="227"/>
    </location>
</feature>
<dbReference type="PANTHER" id="PTHR11403:SF10">
    <property type="entry name" value="CYTOCHROME C OXIDASE"/>
    <property type="match status" value="1"/>
</dbReference>
<dbReference type="InterPro" id="IPR024791">
    <property type="entry name" value="Cyt_c/ubiquinol_Oxase_su3"/>
</dbReference>
<dbReference type="OrthoDB" id="9808200at2"/>
<keyword evidence="5 7" id="KW-0472">Membrane</keyword>
<evidence type="ECO:0000313" key="9">
    <source>
        <dbReference type="EMBL" id="OWJ66207.1"/>
    </source>
</evidence>
<name>A0A211ZM94_9PROT</name>
<evidence type="ECO:0000259" key="8">
    <source>
        <dbReference type="PROSITE" id="PS50253"/>
    </source>
</evidence>
<dbReference type="AlphaFoldDB" id="A0A211ZM94"/>
<dbReference type="Pfam" id="PF00510">
    <property type="entry name" value="COX3"/>
    <property type="match status" value="1"/>
</dbReference>
<dbReference type="CDD" id="cd02865">
    <property type="entry name" value="Heme_Cu_Oxidase_III_2"/>
    <property type="match status" value="1"/>
</dbReference>
<evidence type="ECO:0000256" key="4">
    <source>
        <dbReference type="ARBA" id="ARBA00022989"/>
    </source>
</evidence>
<dbReference type="GO" id="GO:0005886">
    <property type="term" value="C:plasma membrane"/>
    <property type="evidence" value="ECO:0007669"/>
    <property type="project" value="UniProtKB-SubCell"/>
</dbReference>
<dbReference type="Gene3D" id="1.20.120.80">
    <property type="entry name" value="Cytochrome c oxidase, subunit III, four-helix bundle"/>
    <property type="match status" value="1"/>
</dbReference>
<dbReference type="Proteomes" id="UP000196655">
    <property type="component" value="Unassembled WGS sequence"/>
</dbReference>
<dbReference type="GO" id="GO:0004129">
    <property type="term" value="F:cytochrome-c oxidase activity"/>
    <property type="evidence" value="ECO:0007669"/>
    <property type="project" value="InterPro"/>
</dbReference>
<keyword evidence="3 6" id="KW-0812">Transmembrane</keyword>
<feature type="transmembrane region" description="Helical" evidence="7">
    <location>
        <begin position="206"/>
        <end position="226"/>
    </location>
</feature>
<dbReference type="SUPFAM" id="SSF81452">
    <property type="entry name" value="Cytochrome c oxidase subunit III-like"/>
    <property type="match status" value="1"/>
</dbReference>
<dbReference type="InterPro" id="IPR035973">
    <property type="entry name" value="Cyt_c_oxidase_su3-like_sf"/>
</dbReference>
<keyword evidence="10" id="KW-1185">Reference proteome</keyword>
<comment type="similarity">
    <text evidence="2 6">Belongs to the cytochrome c oxidase subunit 3 family.</text>
</comment>
<evidence type="ECO:0000256" key="6">
    <source>
        <dbReference type="RuleBase" id="RU003376"/>
    </source>
</evidence>
<protein>
    <submittedName>
        <fullName evidence="9">Cytochrome-c oxidase</fullName>
    </submittedName>
</protein>
<keyword evidence="4 7" id="KW-1133">Transmembrane helix</keyword>
<reference evidence="10" key="1">
    <citation type="submission" date="2017-05" db="EMBL/GenBank/DDBJ databases">
        <authorList>
            <person name="Macchi M."/>
            <person name="Festa S."/>
            <person name="Coppotelli B.M."/>
            <person name="Morelli I.S."/>
        </authorList>
    </citation>
    <scope>NUCLEOTIDE SEQUENCE [LARGE SCALE GENOMIC DNA]</scope>
    <source>
        <strain evidence="10">I</strain>
    </source>
</reference>
<dbReference type="PROSITE" id="PS50253">
    <property type="entry name" value="COX3"/>
    <property type="match status" value="1"/>
</dbReference>
<evidence type="ECO:0000313" key="10">
    <source>
        <dbReference type="Proteomes" id="UP000196655"/>
    </source>
</evidence>
<feature type="transmembrane region" description="Helical" evidence="7">
    <location>
        <begin position="121"/>
        <end position="138"/>
    </location>
</feature>
<dbReference type="InterPro" id="IPR000298">
    <property type="entry name" value="Cyt_c_oxidase-like_su3"/>
</dbReference>
<dbReference type="EMBL" id="NHON01000027">
    <property type="protein sequence ID" value="OWJ66207.1"/>
    <property type="molecule type" value="Genomic_DNA"/>
</dbReference>
<evidence type="ECO:0000256" key="2">
    <source>
        <dbReference type="ARBA" id="ARBA00010581"/>
    </source>
</evidence>
<comment type="subcellular location">
    <subcellularLocation>
        <location evidence="6">Cell membrane</location>
        <topology evidence="6">Multi-pass membrane protein</topology>
    </subcellularLocation>
    <subcellularLocation>
        <location evidence="1">Membrane</location>
        <topology evidence="1">Multi-pass membrane protein</topology>
    </subcellularLocation>
</comment>
<dbReference type="InterPro" id="IPR013833">
    <property type="entry name" value="Cyt_c_oxidase_su3_a-hlx"/>
</dbReference>
<dbReference type="RefSeq" id="WP_088151976.1">
    <property type="nucleotide sequence ID" value="NZ_NHON01000027.1"/>
</dbReference>
<feature type="transmembrane region" description="Helical" evidence="7">
    <location>
        <begin position="158"/>
        <end position="177"/>
    </location>
</feature>
<dbReference type="STRING" id="1122125.GCA_000423185_04548"/>
<sequence length="238" mass="25540">MVIVTVFMLVLGGLALWWLARQGLMEKPWLQESTVGNVPPTGASRRPTAMIGLGVFLTVAGALFALLVSAYSMRMAMPDWRALPVPTLLWINTAALAAASVGLQCAQAAAQRGDPADTRTGLLAGGAASLVFVVGQLLAWQQLHLLGYFLATNPANSFFYLVTAVHGAHVLGGLVALGRTGARAWRGDPSDVESGRLRLSVQLCALYWHFLLLVWLILLALLTGWADRFAEICSRMLS</sequence>
<comment type="caution">
    <text evidence="9">The sequence shown here is derived from an EMBL/GenBank/DDBJ whole genome shotgun (WGS) entry which is preliminary data.</text>
</comment>